<feature type="region of interest" description="Disordered" evidence="1">
    <location>
        <begin position="427"/>
        <end position="450"/>
    </location>
</feature>
<reference evidence="3" key="1">
    <citation type="submission" date="2023-08" db="EMBL/GenBank/DDBJ databases">
        <authorList>
            <person name="Chen Y."/>
            <person name="Shah S."/>
            <person name="Dougan E. K."/>
            <person name="Thang M."/>
            <person name="Chan C."/>
        </authorList>
    </citation>
    <scope>NUCLEOTIDE SEQUENCE</scope>
</reference>
<dbReference type="GO" id="GO:1990404">
    <property type="term" value="F:NAD+-protein mono-ADP-ribosyltransferase activity"/>
    <property type="evidence" value="ECO:0007669"/>
    <property type="project" value="TreeGrafter"/>
</dbReference>
<gene>
    <name evidence="3" type="ORF">EVOR1521_LOCUS6487</name>
</gene>
<dbReference type="InterPro" id="IPR051712">
    <property type="entry name" value="ARTD-AVP"/>
</dbReference>
<dbReference type="AlphaFoldDB" id="A0AA36HYM9"/>
<protein>
    <recommendedName>
        <fullName evidence="2">PARP catalytic domain-containing protein</fullName>
    </recommendedName>
</protein>
<evidence type="ECO:0000313" key="4">
    <source>
        <dbReference type="Proteomes" id="UP001178507"/>
    </source>
</evidence>
<feature type="domain" description="PARP catalytic" evidence="2">
    <location>
        <begin position="677"/>
        <end position="807"/>
    </location>
</feature>
<organism evidence="3 4">
    <name type="scientific">Effrenium voratum</name>
    <dbReference type="NCBI Taxonomy" id="2562239"/>
    <lineage>
        <taxon>Eukaryota</taxon>
        <taxon>Sar</taxon>
        <taxon>Alveolata</taxon>
        <taxon>Dinophyceae</taxon>
        <taxon>Suessiales</taxon>
        <taxon>Symbiodiniaceae</taxon>
        <taxon>Effrenium</taxon>
    </lineage>
</organism>
<comment type="caution">
    <text evidence="3">The sequence shown here is derived from an EMBL/GenBank/DDBJ whole genome shotgun (WGS) entry which is preliminary data.</text>
</comment>
<proteinExistence type="predicted"/>
<dbReference type="InterPro" id="IPR012317">
    <property type="entry name" value="Poly(ADP-ribose)pol_cat_dom"/>
</dbReference>
<dbReference type="Proteomes" id="UP001178507">
    <property type="component" value="Unassembled WGS sequence"/>
</dbReference>
<dbReference type="GO" id="GO:0003950">
    <property type="term" value="F:NAD+ poly-ADP-ribosyltransferase activity"/>
    <property type="evidence" value="ECO:0007669"/>
    <property type="project" value="InterPro"/>
</dbReference>
<evidence type="ECO:0000259" key="2">
    <source>
        <dbReference type="Pfam" id="PF00644"/>
    </source>
</evidence>
<name>A0AA36HYM9_9DINO</name>
<evidence type="ECO:0000313" key="3">
    <source>
        <dbReference type="EMBL" id="CAJ1377771.1"/>
    </source>
</evidence>
<dbReference type="SUPFAM" id="SSF56399">
    <property type="entry name" value="ADP-ribosylation"/>
    <property type="match status" value="1"/>
</dbReference>
<sequence>MGCAQSNVAGEEVFFCGSGQKLFRGQRGKVENVRRGQVIVSFEGRGSPVTLAPEDVSRELPELYDPIGAKVYYGGPRCTYANGESLNFGQQGELCGSYGTVSGGDSDLLAVRFAHLAEVKTLRRVVVFVGPIRISGSFELGEQVYWCGTDFTFADGEQLSFGAVGEIAGCTSVCDGYDHERVAVLFAHRAAPVAVRWAELCRAKPRLPNGLQVGDKVYYACPTWTAPDGSELTFGAEGKVSGCSLLGDGRDDERLWVNFENVHGCISLGQLSLDRPFIPGGFRCEEQLFYCGPTRTSPEGETQRFGSRVAVAGGRNGHVAVVFPGHEDCSEVPLHELSRDKPVIPGSFEHGERIFYVGPSCRYEPGGCLIYGAVGQVVGRSCLGDGKDEQRLSAFFQSGGSAAAVPLSEVARQVPEDLTRRLLAQLAKSAEDMPTSPASPRRAASRSKSLDFASERWTSEAEEQVPLERVPTLVTPRLLGTSGVVRMELEDLTTAAVTAAVFRVAKDAGLDEVAQEAEAMGHQQVARACEAEDLPLLSEICREAEEQCWEELQQAARAKLTQVALGKLQEKESAARCQQQLTQIQDVSIPDMQCLLNETYTGWGAHGRGTRTRDRAGAAPESLEVQRVVALRKEEVYLKYLIRQKVIESEMPCGAARWDIRTASTSSRSRLGTLRADLNECYLWHGTGPKEATSIARQGFDLRQAGTGRGSLFGRGLYFAESCLKADEYAKPNADMLFPLILCRVTLGNVNYCDAEDPLGDALRRSCRASTDFFHSVLGDREKLRQTFREFVVFEDHQVFPEYVVWYRRKWADGS</sequence>
<accession>A0AA36HYM9</accession>
<dbReference type="PANTHER" id="PTHR45740">
    <property type="entry name" value="POLY [ADP-RIBOSE] POLYMERASE"/>
    <property type="match status" value="1"/>
</dbReference>
<dbReference type="Pfam" id="PF00644">
    <property type="entry name" value="PARP"/>
    <property type="match status" value="1"/>
</dbReference>
<dbReference type="GO" id="GO:0005634">
    <property type="term" value="C:nucleus"/>
    <property type="evidence" value="ECO:0007669"/>
    <property type="project" value="TreeGrafter"/>
</dbReference>
<dbReference type="EMBL" id="CAUJNA010000489">
    <property type="protein sequence ID" value="CAJ1377771.1"/>
    <property type="molecule type" value="Genomic_DNA"/>
</dbReference>
<evidence type="ECO:0000256" key="1">
    <source>
        <dbReference type="SAM" id="MobiDB-lite"/>
    </source>
</evidence>
<keyword evidence="4" id="KW-1185">Reference proteome</keyword>
<dbReference type="Gene3D" id="3.90.228.10">
    <property type="match status" value="1"/>
</dbReference>
<dbReference type="PANTHER" id="PTHR45740:SF2">
    <property type="entry name" value="POLY [ADP-RIBOSE] POLYMERASE"/>
    <property type="match status" value="1"/>
</dbReference>